<evidence type="ECO:0008006" key="4">
    <source>
        <dbReference type="Google" id="ProtNLM"/>
    </source>
</evidence>
<evidence type="ECO:0000313" key="2">
    <source>
        <dbReference type="EMBL" id="AFI05832.1"/>
    </source>
</evidence>
<reference evidence="2 3" key="1">
    <citation type="journal article" date="2013" name="PLoS ONE">
        <title>Sequence Divergence and Conservation in Genomes ofHelicobacter cetorum Strains from a Dolphin and a Whale.</title>
        <authorList>
            <person name="Kersulyte D."/>
            <person name="Rossi M."/>
            <person name="Berg D.E."/>
        </authorList>
    </citation>
    <scope>NUCLEOTIDE SEQUENCE [LARGE SCALE GENOMIC DNA]</scope>
    <source>
        <strain evidence="2 3">MIT 99-5656</strain>
    </source>
</reference>
<name>I0ESB3_HELCM</name>
<sequence>MKILKTLSLYAFLFLGLLSHSANAEKMRDIANYPHWLKLNLFELDNPRNQYVGSALINDDRHDFYASFISHDNKLPPVKNAERIALVRAKLNAYSSLEAILIAKRMREHIYAILEPKDRNINSLFKIVNFLVSKSILAKEFVDTANRRVYIMVQFPFVAPEELGAYFKGQDIELSFSTAKAVSVMLNKTLFNI</sequence>
<gene>
    <name evidence="2" type="ordered locus">HCD_04090</name>
</gene>
<feature type="signal peptide" evidence="1">
    <location>
        <begin position="1"/>
        <end position="24"/>
    </location>
</feature>
<evidence type="ECO:0000256" key="1">
    <source>
        <dbReference type="SAM" id="SignalP"/>
    </source>
</evidence>
<dbReference type="PATRIC" id="fig|1163745.3.peg.862"/>
<dbReference type="AlphaFoldDB" id="I0ESB3"/>
<dbReference type="HOGENOM" id="CLU_1265496_0_0_7"/>
<keyword evidence="1" id="KW-0732">Signal</keyword>
<dbReference type="Proteomes" id="UP000005013">
    <property type="component" value="Chromosome"/>
</dbReference>
<dbReference type="OrthoDB" id="5323993at2"/>
<protein>
    <recommendedName>
        <fullName evidence="4">Periplasmic protein</fullName>
    </recommendedName>
</protein>
<feature type="chain" id="PRO_5003626635" description="Periplasmic protein" evidence="1">
    <location>
        <begin position="25"/>
        <end position="193"/>
    </location>
</feature>
<dbReference type="EMBL" id="CP003481">
    <property type="protein sequence ID" value="AFI05832.1"/>
    <property type="molecule type" value="Genomic_DNA"/>
</dbReference>
<organism evidence="2 3">
    <name type="scientific">Helicobacter cetorum (strain ATCC BAA-540 / CCUG 52418 / MIT 99-5656)</name>
    <dbReference type="NCBI Taxonomy" id="1163745"/>
    <lineage>
        <taxon>Bacteria</taxon>
        <taxon>Pseudomonadati</taxon>
        <taxon>Campylobacterota</taxon>
        <taxon>Epsilonproteobacteria</taxon>
        <taxon>Campylobacterales</taxon>
        <taxon>Helicobacteraceae</taxon>
        <taxon>Helicobacter</taxon>
    </lineage>
</organism>
<dbReference type="KEGG" id="hcm:HCD_04090"/>
<accession>I0ESB3</accession>
<keyword evidence="3" id="KW-1185">Reference proteome</keyword>
<evidence type="ECO:0000313" key="3">
    <source>
        <dbReference type="Proteomes" id="UP000005013"/>
    </source>
</evidence>
<dbReference type="RefSeq" id="WP_014659339.1">
    <property type="nucleotide sequence ID" value="NC_017735.1"/>
</dbReference>
<proteinExistence type="predicted"/>